<feature type="domain" description="Lsr2 DNA-binding" evidence="4">
    <location>
        <begin position="731"/>
        <end position="760"/>
    </location>
</feature>
<dbReference type="EMBL" id="WPNZ01000009">
    <property type="protein sequence ID" value="MVO86598.1"/>
    <property type="molecule type" value="Genomic_DNA"/>
</dbReference>
<dbReference type="Pfam" id="PF23359">
    <property type="entry name" value="Lsr2_DNA-bd"/>
    <property type="match status" value="1"/>
</dbReference>
<organism evidence="5 6">
    <name type="scientific">Streptomyces typhae</name>
    <dbReference type="NCBI Taxonomy" id="2681492"/>
    <lineage>
        <taxon>Bacteria</taxon>
        <taxon>Bacillati</taxon>
        <taxon>Actinomycetota</taxon>
        <taxon>Actinomycetes</taxon>
        <taxon>Kitasatosporales</taxon>
        <taxon>Streptomycetaceae</taxon>
        <taxon>Streptomyces</taxon>
    </lineage>
</organism>
<protein>
    <submittedName>
        <fullName evidence="5">Uncharacterized protein</fullName>
    </submittedName>
</protein>
<dbReference type="InterPro" id="IPR055370">
    <property type="entry name" value="Lsr2_DNA-bd"/>
</dbReference>
<dbReference type="Proteomes" id="UP000483802">
    <property type="component" value="Unassembled WGS sequence"/>
</dbReference>
<dbReference type="RefSeq" id="WP_157166404.1">
    <property type="nucleotide sequence ID" value="NZ_WPNZ01000009.1"/>
</dbReference>
<accession>A0A6L6WYK3</accession>
<proteinExistence type="predicted"/>
<dbReference type="AlphaFoldDB" id="A0A6L6WYK3"/>
<name>A0A6L6WYK3_9ACTN</name>
<dbReference type="GO" id="GO:0016746">
    <property type="term" value="F:acyltransferase activity"/>
    <property type="evidence" value="ECO:0007669"/>
    <property type="project" value="InterPro"/>
</dbReference>
<evidence type="ECO:0000259" key="4">
    <source>
        <dbReference type="Pfam" id="PF23359"/>
    </source>
</evidence>
<keyword evidence="6" id="KW-1185">Reference proteome</keyword>
<dbReference type="GO" id="GO:0004519">
    <property type="term" value="F:endonuclease activity"/>
    <property type="evidence" value="ECO:0007669"/>
    <property type="project" value="InterPro"/>
</dbReference>
<feature type="compositionally biased region" description="Pro residues" evidence="2">
    <location>
        <begin position="693"/>
        <end position="707"/>
    </location>
</feature>
<feature type="compositionally biased region" description="Low complexity" evidence="2">
    <location>
        <begin position="708"/>
        <end position="720"/>
    </location>
</feature>
<keyword evidence="1" id="KW-0238">DNA-binding</keyword>
<reference evidence="5 6" key="1">
    <citation type="submission" date="2019-11" db="EMBL/GenBank/DDBJ databases">
        <title>Streptomyces typhae sp. nov., a novel endophytic actinomycete isolated from the root of cattail pollen (Typha angustifolia L.).</title>
        <authorList>
            <person name="Peng C."/>
        </authorList>
    </citation>
    <scope>NUCLEOTIDE SEQUENCE [LARGE SCALE GENOMIC DNA]</scope>
    <source>
        <strain evidence="6">p1417</strain>
    </source>
</reference>
<feature type="domain" description="Restriction endonuclease type IV Mrr" evidence="3">
    <location>
        <begin position="443"/>
        <end position="555"/>
    </location>
</feature>
<sequence>MNSSQQSDPQRGFPAPLPWLTRAGAAPHVPGSPPEIISNLRAVLAEIARDGTIDRPFTWPDAGTSISLRKAVHALGTCGLVKREGRPTRLSLTDEASYFLDSGDELYLVALFHAHIRFFGEALAALGEGLTHNELNEVAAEVYGLKWDSLDQVRRRVYWLRAAGLVDYWTNGKIVPAERGLRFLERLELVDPDQLPHHHSGQIPELPAPPALLAAELAGVDQDALRSRKRSLGYVAGGTRVEALARLVNAAVPAIKRSDFRAFCSGEFGVLESSAEQTLGTLRSLGLLTQVGTDTFAATELAKSCLASDEALDFVRLLHLNVALLGESLDALADEAHTATLLRVLAERYPDVHLTREDVTRRIALLLETGLAERIGLTVRRTELGASLVNTLPLLDRVTSGLPENADQGIPRGSSAAEPRAVADAGQRSFGSVATEVVQAATDSADYQRFERAVAAAFDALGVDVEMHSGPKKTDVVIELWQSPTDRQRVTVEAKTDGAGLVTDQDVKFWRLGEHRERHMAQSTLLVGPQFDARVTQEAAREKVALITARELADAVVRHSRTPLSPREIAAMVTAGEDAESLALTWRAAERRQQALSLVLHTLWKSGNDPVDIRYTTGVLGISDIWRETKGALETPLDSSEIEEALTFLGTPLIAGVERQGGNHVVTAPPSLAAARLRALAAVIESTGLDGPPGRPSGEGPPTPPGRSSPESPENPSVPRQQDSDAGVTPSLIRAWAKAQGHAVNERGRLPQDLIKKYKQVRGHG</sequence>
<feature type="region of interest" description="Disordered" evidence="2">
    <location>
        <begin position="403"/>
        <end position="423"/>
    </location>
</feature>
<dbReference type="GO" id="GO:0009307">
    <property type="term" value="P:DNA restriction-modification system"/>
    <property type="evidence" value="ECO:0007669"/>
    <property type="project" value="InterPro"/>
</dbReference>
<evidence type="ECO:0000256" key="2">
    <source>
        <dbReference type="SAM" id="MobiDB-lite"/>
    </source>
</evidence>
<feature type="region of interest" description="Disordered" evidence="2">
    <location>
        <begin position="686"/>
        <end position="731"/>
    </location>
</feature>
<gene>
    <name evidence="5" type="ORF">GPA10_17965</name>
</gene>
<dbReference type="Gene3D" id="4.10.320.10">
    <property type="entry name" value="E3-binding domain"/>
    <property type="match status" value="1"/>
</dbReference>
<dbReference type="InterPro" id="IPR036625">
    <property type="entry name" value="E3-bd_dom_sf"/>
</dbReference>
<evidence type="ECO:0000313" key="5">
    <source>
        <dbReference type="EMBL" id="MVO86598.1"/>
    </source>
</evidence>
<evidence type="ECO:0000259" key="3">
    <source>
        <dbReference type="Pfam" id="PF04471"/>
    </source>
</evidence>
<evidence type="ECO:0000256" key="1">
    <source>
        <dbReference type="ARBA" id="ARBA00023125"/>
    </source>
</evidence>
<comment type="caution">
    <text evidence="5">The sequence shown here is derived from an EMBL/GenBank/DDBJ whole genome shotgun (WGS) entry which is preliminary data.</text>
</comment>
<evidence type="ECO:0000313" key="6">
    <source>
        <dbReference type="Proteomes" id="UP000483802"/>
    </source>
</evidence>
<dbReference type="GO" id="GO:0003677">
    <property type="term" value="F:DNA binding"/>
    <property type="evidence" value="ECO:0007669"/>
    <property type="project" value="UniProtKB-KW"/>
</dbReference>
<dbReference type="InterPro" id="IPR007560">
    <property type="entry name" value="Restrct_endonuc_IV_Mrr"/>
</dbReference>
<dbReference type="Pfam" id="PF04471">
    <property type="entry name" value="Mrr_cat"/>
    <property type="match status" value="1"/>
</dbReference>